<proteinExistence type="predicted"/>
<dbReference type="EMBL" id="ML769452">
    <property type="protein sequence ID" value="KAE9400872.1"/>
    <property type="molecule type" value="Genomic_DNA"/>
</dbReference>
<dbReference type="AlphaFoldDB" id="A0A6A4HPE1"/>
<evidence type="ECO:0000313" key="2">
    <source>
        <dbReference type="Proteomes" id="UP000799118"/>
    </source>
</evidence>
<organism evidence="1 2">
    <name type="scientific">Gymnopus androsaceus JB14</name>
    <dbReference type="NCBI Taxonomy" id="1447944"/>
    <lineage>
        <taxon>Eukaryota</taxon>
        <taxon>Fungi</taxon>
        <taxon>Dikarya</taxon>
        <taxon>Basidiomycota</taxon>
        <taxon>Agaricomycotina</taxon>
        <taxon>Agaricomycetes</taxon>
        <taxon>Agaricomycetidae</taxon>
        <taxon>Agaricales</taxon>
        <taxon>Marasmiineae</taxon>
        <taxon>Omphalotaceae</taxon>
        <taxon>Gymnopus</taxon>
    </lineage>
</organism>
<gene>
    <name evidence="1" type="ORF">BT96DRAFT_919170</name>
</gene>
<keyword evidence="2" id="KW-1185">Reference proteome</keyword>
<protein>
    <submittedName>
        <fullName evidence="1">Uncharacterized protein</fullName>
    </submittedName>
</protein>
<dbReference type="InterPro" id="IPR015813">
    <property type="entry name" value="Pyrv/PenolPyrv_kinase-like_dom"/>
</dbReference>
<name>A0A6A4HPE1_9AGAR</name>
<sequence length="73" mass="7646">MSTAEEARKLVSYAKFPTLSGIRGAGSPFATAVFGQGIGYPPSENTNIPEVQEAIKRVLEAPKAAGKYAGMLC</sequence>
<dbReference type="SUPFAM" id="SSF51621">
    <property type="entry name" value="Phosphoenolpyruvate/pyruvate domain"/>
    <property type="match status" value="1"/>
</dbReference>
<reference evidence="1" key="1">
    <citation type="journal article" date="2019" name="Environ. Microbiol.">
        <title>Fungal ecological strategies reflected in gene transcription - a case study of two litter decomposers.</title>
        <authorList>
            <person name="Barbi F."/>
            <person name="Kohler A."/>
            <person name="Barry K."/>
            <person name="Baskaran P."/>
            <person name="Daum C."/>
            <person name="Fauchery L."/>
            <person name="Ihrmark K."/>
            <person name="Kuo A."/>
            <person name="LaButti K."/>
            <person name="Lipzen A."/>
            <person name="Morin E."/>
            <person name="Grigoriev I.V."/>
            <person name="Henrissat B."/>
            <person name="Lindahl B."/>
            <person name="Martin F."/>
        </authorList>
    </citation>
    <scope>NUCLEOTIDE SEQUENCE</scope>
    <source>
        <strain evidence="1">JB14</strain>
    </source>
</reference>
<dbReference type="OrthoDB" id="1621678at2759"/>
<dbReference type="Proteomes" id="UP000799118">
    <property type="component" value="Unassembled WGS sequence"/>
</dbReference>
<dbReference type="GO" id="GO:0003824">
    <property type="term" value="F:catalytic activity"/>
    <property type="evidence" value="ECO:0007669"/>
    <property type="project" value="InterPro"/>
</dbReference>
<evidence type="ECO:0000313" key="1">
    <source>
        <dbReference type="EMBL" id="KAE9400872.1"/>
    </source>
</evidence>
<accession>A0A6A4HPE1</accession>
<feature type="non-terminal residue" evidence="1">
    <location>
        <position position="73"/>
    </location>
</feature>